<dbReference type="GO" id="GO:0006108">
    <property type="term" value="P:malate metabolic process"/>
    <property type="evidence" value="ECO:0007669"/>
    <property type="project" value="TreeGrafter"/>
</dbReference>
<dbReference type="PANTHER" id="PTHR23406">
    <property type="entry name" value="MALIC ENZYME-RELATED"/>
    <property type="match status" value="1"/>
</dbReference>
<dbReference type="Proteomes" id="UP001234989">
    <property type="component" value="Chromosome 5"/>
</dbReference>
<keyword evidence="4" id="KW-1185">Reference proteome</keyword>
<name>A0AAF0QV99_SOLVR</name>
<keyword evidence="1" id="KW-1133">Transmembrane helix</keyword>
<organism evidence="3 4">
    <name type="scientific">Solanum verrucosum</name>
    <dbReference type="NCBI Taxonomy" id="315347"/>
    <lineage>
        <taxon>Eukaryota</taxon>
        <taxon>Viridiplantae</taxon>
        <taxon>Streptophyta</taxon>
        <taxon>Embryophyta</taxon>
        <taxon>Tracheophyta</taxon>
        <taxon>Spermatophyta</taxon>
        <taxon>Magnoliopsida</taxon>
        <taxon>eudicotyledons</taxon>
        <taxon>Gunneridae</taxon>
        <taxon>Pentapetalae</taxon>
        <taxon>asterids</taxon>
        <taxon>lamiids</taxon>
        <taxon>Solanales</taxon>
        <taxon>Solanaceae</taxon>
        <taxon>Solanoideae</taxon>
        <taxon>Solaneae</taxon>
        <taxon>Solanum</taxon>
    </lineage>
</organism>
<dbReference type="PANTHER" id="PTHR23406:SF77">
    <property type="entry name" value="MALIC ENZYME"/>
    <property type="match status" value="1"/>
</dbReference>
<protein>
    <recommendedName>
        <fullName evidence="2">Malic enzyme NAD-binding domain-containing protein</fullName>
    </recommendedName>
</protein>
<reference evidence="3" key="1">
    <citation type="submission" date="2023-08" db="EMBL/GenBank/DDBJ databases">
        <title>A de novo genome assembly of Solanum verrucosum Schlechtendal, a Mexican diploid species geographically isolated from the other diploid A-genome species in potato relatives.</title>
        <authorList>
            <person name="Hosaka K."/>
        </authorList>
    </citation>
    <scope>NUCLEOTIDE SEQUENCE</scope>
    <source>
        <tissue evidence="3">Young leaves</tissue>
    </source>
</reference>
<keyword evidence="1" id="KW-0812">Transmembrane</keyword>
<dbReference type="AlphaFoldDB" id="A0AAF0QV99"/>
<proteinExistence type="predicted"/>
<evidence type="ECO:0000313" key="4">
    <source>
        <dbReference type="Proteomes" id="UP001234989"/>
    </source>
</evidence>
<sequence>MGCGLAGTGIAELIALVISKKGLIVNARNESLQAHKKPWAHEHEPVNNLLDTVKAIKPAAIIGTSGVGRTFTEEVIEAMSSINKRPLIMAFSNPTAQSECTTEEAYTWSERVDTTTINLIMVKLRSFVQYIFPGFGFGLVMVGAICVHNDMLVEACK</sequence>
<dbReference type="GO" id="GO:0051287">
    <property type="term" value="F:NAD binding"/>
    <property type="evidence" value="ECO:0007669"/>
    <property type="project" value="InterPro"/>
</dbReference>
<gene>
    <name evidence="3" type="ORF">MTR67_023338</name>
</gene>
<dbReference type="Gene3D" id="3.40.50.720">
    <property type="entry name" value="NAD(P)-binding Rossmann-like Domain"/>
    <property type="match status" value="1"/>
</dbReference>
<keyword evidence="1" id="KW-0472">Membrane</keyword>
<dbReference type="InterPro" id="IPR036291">
    <property type="entry name" value="NAD(P)-bd_dom_sf"/>
</dbReference>
<evidence type="ECO:0000313" key="3">
    <source>
        <dbReference type="EMBL" id="WMV29953.1"/>
    </source>
</evidence>
<feature type="domain" description="Malic enzyme NAD-binding" evidence="2">
    <location>
        <begin position="2"/>
        <end position="157"/>
    </location>
</feature>
<dbReference type="SUPFAM" id="SSF51735">
    <property type="entry name" value="NAD(P)-binding Rossmann-fold domains"/>
    <property type="match status" value="1"/>
</dbReference>
<dbReference type="SMART" id="SM00919">
    <property type="entry name" value="Malic_M"/>
    <property type="match status" value="1"/>
</dbReference>
<evidence type="ECO:0000256" key="1">
    <source>
        <dbReference type="SAM" id="Phobius"/>
    </source>
</evidence>
<feature type="transmembrane region" description="Helical" evidence="1">
    <location>
        <begin position="127"/>
        <end position="147"/>
    </location>
</feature>
<dbReference type="GO" id="GO:0004473">
    <property type="term" value="F:malate dehydrogenase (decarboxylating) (NADP+) activity"/>
    <property type="evidence" value="ECO:0007669"/>
    <property type="project" value="TreeGrafter"/>
</dbReference>
<dbReference type="EMBL" id="CP133616">
    <property type="protein sequence ID" value="WMV29953.1"/>
    <property type="molecule type" value="Genomic_DNA"/>
</dbReference>
<dbReference type="GO" id="GO:0009507">
    <property type="term" value="C:chloroplast"/>
    <property type="evidence" value="ECO:0007669"/>
    <property type="project" value="TreeGrafter"/>
</dbReference>
<dbReference type="Pfam" id="PF03949">
    <property type="entry name" value="Malic_M"/>
    <property type="match status" value="1"/>
</dbReference>
<evidence type="ECO:0000259" key="2">
    <source>
        <dbReference type="SMART" id="SM00919"/>
    </source>
</evidence>
<accession>A0AAF0QV99</accession>
<dbReference type="InterPro" id="IPR012302">
    <property type="entry name" value="Malic_NAD-bd"/>
</dbReference>